<dbReference type="RefSeq" id="WP_126601620.1">
    <property type="nucleotide sequence ID" value="NZ_BIFQ01000002.1"/>
</dbReference>
<evidence type="ECO:0000259" key="2">
    <source>
        <dbReference type="Pfam" id="PF19955"/>
    </source>
</evidence>
<evidence type="ECO:0000313" key="4">
    <source>
        <dbReference type="Proteomes" id="UP000287224"/>
    </source>
</evidence>
<feature type="region of interest" description="Disordered" evidence="1">
    <location>
        <begin position="92"/>
        <end position="111"/>
    </location>
</feature>
<comment type="caution">
    <text evidence="3">The sequence shown here is derived from an EMBL/GenBank/DDBJ whole genome shotgun (WGS) entry which is preliminary data.</text>
</comment>
<name>A0A401ZQQ0_9CHLR</name>
<dbReference type="OrthoDB" id="517890at2"/>
<gene>
    <name evidence="3" type="ORF">KDAU_65260</name>
</gene>
<accession>A0A401ZQQ0</accession>
<evidence type="ECO:0000313" key="3">
    <source>
        <dbReference type="EMBL" id="GCE09197.1"/>
    </source>
</evidence>
<evidence type="ECO:0000256" key="1">
    <source>
        <dbReference type="SAM" id="MobiDB-lite"/>
    </source>
</evidence>
<sequence>MDDLSKDQLEQLLDILGNIFTSKEKLGKLLRTKLDIRLNRITNGTNMDEIIFTLIENAESEGWLDDFITATAKEYPKNHRLQQVYQQFCIPQPSDQSSKHTNAHVQIPGNTRPSLIRATEEASTPAQSFHTSPVSPQQSVSQIIPLSAFSQQQQMSHQAAPFSANFRHQWNCHPAAGDPWYHQFSRHIA</sequence>
<reference evidence="4" key="1">
    <citation type="submission" date="2018-12" db="EMBL/GenBank/DDBJ databases">
        <title>Tengunoibacter tsumagoiensis gen. nov., sp. nov., Dictyobacter kobayashii sp. nov., D. alpinus sp. nov., and D. joshuensis sp. nov. and description of Dictyobacteraceae fam. nov. within the order Ktedonobacterales isolated from Tengu-no-mugimeshi.</title>
        <authorList>
            <person name="Wang C.M."/>
            <person name="Zheng Y."/>
            <person name="Sakai Y."/>
            <person name="Toyoda A."/>
            <person name="Minakuchi Y."/>
            <person name="Abe K."/>
            <person name="Yokota A."/>
            <person name="Yabe S."/>
        </authorList>
    </citation>
    <scope>NUCLEOTIDE SEQUENCE [LARGE SCALE GENOMIC DNA]</scope>
    <source>
        <strain evidence="4">S-27</strain>
    </source>
</reference>
<feature type="domain" description="Effector-associated" evidence="2">
    <location>
        <begin position="3"/>
        <end position="87"/>
    </location>
</feature>
<dbReference type="Pfam" id="PF19955">
    <property type="entry name" value="EAD1"/>
    <property type="match status" value="1"/>
</dbReference>
<dbReference type="Proteomes" id="UP000287224">
    <property type="component" value="Unassembled WGS sequence"/>
</dbReference>
<feature type="compositionally biased region" description="Polar residues" evidence="1">
    <location>
        <begin position="93"/>
        <end position="111"/>
    </location>
</feature>
<dbReference type="EMBL" id="BIFQ01000002">
    <property type="protein sequence ID" value="GCE09197.1"/>
    <property type="molecule type" value="Genomic_DNA"/>
</dbReference>
<organism evidence="3 4">
    <name type="scientific">Dictyobacter aurantiacus</name>
    <dbReference type="NCBI Taxonomy" id="1936993"/>
    <lineage>
        <taxon>Bacteria</taxon>
        <taxon>Bacillati</taxon>
        <taxon>Chloroflexota</taxon>
        <taxon>Ktedonobacteria</taxon>
        <taxon>Ktedonobacterales</taxon>
        <taxon>Dictyobacteraceae</taxon>
        <taxon>Dictyobacter</taxon>
    </lineage>
</organism>
<keyword evidence="4" id="KW-1185">Reference proteome</keyword>
<proteinExistence type="predicted"/>
<dbReference type="InterPro" id="IPR045430">
    <property type="entry name" value="EAD1"/>
</dbReference>
<dbReference type="AlphaFoldDB" id="A0A401ZQQ0"/>
<protein>
    <recommendedName>
        <fullName evidence="2">Effector-associated domain-containing protein</fullName>
    </recommendedName>
</protein>